<proteinExistence type="predicted"/>
<evidence type="ECO:0000256" key="1">
    <source>
        <dbReference type="SAM" id="MobiDB-lite"/>
    </source>
</evidence>
<evidence type="ECO:0000313" key="2">
    <source>
        <dbReference type="EMBL" id="MBB5429809.1"/>
    </source>
</evidence>
<feature type="compositionally biased region" description="Polar residues" evidence="1">
    <location>
        <begin position="77"/>
        <end position="86"/>
    </location>
</feature>
<reference evidence="2 3" key="1">
    <citation type="submission" date="2020-08" db="EMBL/GenBank/DDBJ databases">
        <title>Genomic Encyclopedia of Type Strains, Phase IV (KMG-V): Genome sequencing to study the core and pangenomes of soil and plant-associated prokaryotes.</title>
        <authorList>
            <person name="Whitman W."/>
        </authorList>
    </citation>
    <scope>NUCLEOTIDE SEQUENCE [LARGE SCALE GENOMIC DNA]</scope>
    <source>
        <strain evidence="2 3">JPY158</strain>
    </source>
</reference>
<feature type="region of interest" description="Disordered" evidence="1">
    <location>
        <begin position="65"/>
        <end position="86"/>
    </location>
</feature>
<protein>
    <submittedName>
        <fullName evidence="2">Type VI secretion system protein ImpB</fullName>
    </submittedName>
</protein>
<dbReference type="InterPro" id="IPR008312">
    <property type="entry name" value="T6SS_TssB1"/>
</dbReference>
<gene>
    <name evidence="2" type="ORF">HDG40_008012</name>
</gene>
<accession>A0A7W8Q1W0</accession>
<dbReference type="PANTHER" id="PTHR35850:SF2">
    <property type="entry name" value="TYPE VI SECRETION SYSTEM CONTRACTILE SHEATH SMALL SUBUNIT"/>
    <property type="match status" value="1"/>
</dbReference>
<evidence type="ECO:0000313" key="3">
    <source>
        <dbReference type="Proteomes" id="UP000592780"/>
    </source>
</evidence>
<dbReference type="PANTHER" id="PTHR35850">
    <property type="entry name" value="CYTOPLASMIC PROTEIN-RELATED"/>
    <property type="match status" value="1"/>
</dbReference>
<dbReference type="EMBL" id="JACHDD010000058">
    <property type="protein sequence ID" value="MBB5429809.1"/>
    <property type="molecule type" value="Genomic_DNA"/>
</dbReference>
<comment type="caution">
    <text evidence="2">The sequence shown here is derived from an EMBL/GenBank/DDBJ whole genome shotgun (WGS) entry which is preliminary data.</text>
</comment>
<organism evidence="2 3">
    <name type="scientific">Paraburkholderia atlantica</name>
    <dbReference type="NCBI Taxonomy" id="2654982"/>
    <lineage>
        <taxon>Bacteria</taxon>
        <taxon>Pseudomonadati</taxon>
        <taxon>Pseudomonadota</taxon>
        <taxon>Betaproteobacteria</taxon>
        <taxon>Burkholderiales</taxon>
        <taxon>Burkholderiaceae</taxon>
        <taxon>Paraburkholderia</taxon>
    </lineage>
</organism>
<name>A0A7W8Q1W0_PARAM</name>
<sequence>MNLEFESIHDFSPDAVVQKVPELCQMIALRDALKALKGPLGNNPHFRKRVQALIVDEKARRRLMGELGIENKRPESNGKTTGVTHE</sequence>
<dbReference type="Pfam" id="PF05591">
    <property type="entry name" value="T6SS_VipA"/>
    <property type="match status" value="1"/>
</dbReference>
<dbReference type="Proteomes" id="UP000592780">
    <property type="component" value="Unassembled WGS sequence"/>
</dbReference>
<dbReference type="AlphaFoldDB" id="A0A7W8Q1W0"/>
<keyword evidence="3" id="KW-1185">Reference proteome</keyword>